<dbReference type="SUPFAM" id="SSF89550">
    <property type="entry name" value="PHP domain-like"/>
    <property type="match status" value="1"/>
</dbReference>
<comment type="similarity">
    <text evidence="1">Belongs to the metallo-dependent hydrolases superfamily. CpsB/CapC family.</text>
</comment>
<comment type="catalytic activity">
    <reaction evidence="5">
        <text>O-phospho-L-tyrosyl-[protein] + H2O = L-tyrosyl-[protein] + phosphate</text>
        <dbReference type="Rhea" id="RHEA:10684"/>
        <dbReference type="Rhea" id="RHEA-COMP:10136"/>
        <dbReference type="Rhea" id="RHEA-COMP:20101"/>
        <dbReference type="ChEBI" id="CHEBI:15377"/>
        <dbReference type="ChEBI" id="CHEBI:43474"/>
        <dbReference type="ChEBI" id="CHEBI:46858"/>
        <dbReference type="ChEBI" id="CHEBI:61978"/>
        <dbReference type="EC" id="3.1.3.48"/>
    </reaction>
</comment>
<protein>
    <recommendedName>
        <fullName evidence="2">protein-tyrosine-phosphatase</fullName>
        <ecNumber evidence="2">3.1.3.48</ecNumber>
    </recommendedName>
</protein>
<dbReference type="EMBL" id="DXBB01000033">
    <property type="protein sequence ID" value="HIZ72250.1"/>
    <property type="molecule type" value="Genomic_DNA"/>
</dbReference>
<dbReference type="EC" id="3.1.3.48" evidence="2"/>
<accession>A0A9D2G502</accession>
<dbReference type="InterPro" id="IPR016195">
    <property type="entry name" value="Pol/histidinol_Pase-like"/>
</dbReference>
<evidence type="ECO:0000313" key="7">
    <source>
        <dbReference type="Proteomes" id="UP000824102"/>
    </source>
</evidence>
<dbReference type="InterPro" id="IPR016667">
    <property type="entry name" value="Caps_polysacc_synth_CpsB/CapC"/>
</dbReference>
<reference evidence="6" key="2">
    <citation type="submission" date="2021-04" db="EMBL/GenBank/DDBJ databases">
        <authorList>
            <person name="Gilroy R."/>
        </authorList>
    </citation>
    <scope>NUCLEOTIDE SEQUENCE</scope>
    <source>
        <strain evidence="6">ChiW7-2402</strain>
    </source>
</reference>
<evidence type="ECO:0000256" key="4">
    <source>
        <dbReference type="ARBA" id="ARBA00022912"/>
    </source>
</evidence>
<name>A0A9D2G502_9FIRM</name>
<dbReference type="PANTHER" id="PTHR39181">
    <property type="entry name" value="TYROSINE-PROTEIN PHOSPHATASE YWQE"/>
    <property type="match status" value="1"/>
</dbReference>
<evidence type="ECO:0000256" key="2">
    <source>
        <dbReference type="ARBA" id="ARBA00013064"/>
    </source>
</evidence>
<proteinExistence type="inferred from homology"/>
<evidence type="ECO:0000256" key="3">
    <source>
        <dbReference type="ARBA" id="ARBA00022801"/>
    </source>
</evidence>
<organism evidence="6 7">
    <name type="scientific">Candidatus Gallimonas intestinavium</name>
    <dbReference type="NCBI Taxonomy" id="2838603"/>
    <lineage>
        <taxon>Bacteria</taxon>
        <taxon>Bacillati</taxon>
        <taxon>Bacillota</taxon>
        <taxon>Clostridia</taxon>
        <taxon>Candidatus Gallimonas</taxon>
    </lineage>
</organism>
<dbReference type="PIRSF" id="PIRSF016557">
    <property type="entry name" value="Caps_synth_CpsB"/>
    <property type="match status" value="1"/>
</dbReference>
<gene>
    <name evidence="6" type="ORF">H9964_01565</name>
</gene>
<dbReference type="PANTHER" id="PTHR39181:SF1">
    <property type="entry name" value="TYROSINE-PROTEIN PHOSPHATASE YWQE"/>
    <property type="match status" value="1"/>
</dbReference>
<dbReference type="Gene3D" id="3.20.20.140">
    <property type="entry name" value="Metal-dependent hydrolases"/>
    <property type="match status" value="1"/>
</dbReference>
<dbReference type="GO" id="GO:0030145">
    <property type="term" value="F:manganese ion binding"/>
    <property type="evidence" value="ECO:0007669"/>
    <property type="project" value="InterPro"/>
</dbReference>
<reference evidence="6" key="1">
    <citation type="journal article" date="2021" name="PeerJ">
        <title>Extensive microbial diversity within the chicken gut microbiome revealed by metagenomics and culture.</title>
        <authorList>
            <person name="Gilroy R."/>
            <person name="Ravi A."/>
            <person name="Getino M."/>
            <person name="Pursley I."/>
            <person name="Horton D.L."/>
            <person name="Alikhan N.F."/>
            <person name="Baker D."/>
            <person name="Gharbi K."/>
            <person name="Hall N."/>
            <person name="Watson M."/>
            <person name="Adriaenssens E.M."/>
            <person name="Foster-Nyarko E."/>
            <person name="Jarju S."/>
            <person name="Secka A."/>
            <person name="Antonio M."/>
            <person name="Oren A."/>
            <person name="Chaudhuri R.R."/>
            <person name="La Ragione R."/>
            <person name="Hildebrand F."/>
            <person name="Pallen M.J."/>
        </authorList>
    </citation>
    <scope>NUCLEOTIDE SEQUENCE</scope>
    <source>
        <strain evidence="6">ChiW7-2402</strain>
    </source>
</reference>
<keyword evidence="3" id="KW-0378">Hydrolase</keyword>
<dbReference type="AlphaFoldDB" id="A0A9D2G502"/>
<dbReference type="GO" id="GO:0004725">
    <property type="term" value="F:protein tyrosine phosphatase activity"/>
    <property type="evidence" value="ECO:0007669"/>
    <property type="project" value="UniProtKB-EC"/>
</dbReference>
<sequence length="225" mass="25736">MIDIHSHILPGVDDGAKDSEVARRMAERYREAGVAEVVCTPHMDAEHRDPAPLREAFAAFQETMRPVPVRFYLGSEIYYYPCMADDLAAGKLLPFGESRTVLVEFSTRQETEIADIVYDLGVAGYRPIVAHIERYWYLKKEDYFLIRESGGRIQINAGAFAHEHTAKTAMFLLKQKLVDAIASDAHDDARRPVDFALAQKTVRRKFPRQYKALFESDFRTFTKDN</sequence>
<evidence type="ECO:0000256" key="1">
    <source>
        <dbReference type="ARBA" id="ARBA00005750"/>
    </source>
</evidence>
<comment type="caution">
    <text evidence="6">The sequence shown here is derived from an EMBL/GenBank/DDBJ whole genome shotgun (WGS) entry which is preliminary data.</text>
</comment>
<dbReference type="Pfam" id="PF19567">
    <property type="entry name" value="CpsB_CapC"/>
    <property type="match status" value="1"/>
</dbReference>
<evidence type="ECO:0000256" key="5">
    <source>
        <dbReference type="ARBA" id="ARBA00051722"/>
    </source>
</evidence>
<evidence type="ECO:0000313" key="6">
    <source>
        <dbReference type="EMBL" id="HIZ72250.1"/>
    </source>
</evidence>
<keyword evidence="4" id="KW-0904">Protein phosphatase</keyword>
<dbReference type="Proteomes" id="UP000824102">
    <property type="component" value="Unassembled WGS sequence"/>
</dbReference>